<feature type="domain" description="NAD-dependent epimerase/dehydratase" evidence="11">
    <location>
        <begin position="3"/>
        <end position="254"/>
    </location>
</feature>
<dbReference type="UniPathway" id="UPA00214"/>
<keyword evidence="13" id="KW-1185">Reference proteome</keyword>
<proteinExistence type="inferred from homology"/>
<dbReference type="Pfam" id="PF01370">
    <property type="entry name" value="Epimerase"/>
    <property type="match status" value="1"/>
</dbReference>
<dbReference type="Gene3D" id="3.90.25.10">
    <property type="entry name" value="UDP-galactose 4-epimerase, domain 1"/>
    <property type="match status" value="1"/>
</dbReference>
<organism evidence="12 13">
    <name type="scientific">Nocardioides jishulii</name>
    <dbReference type="NCBI Taxonomy" id="2575440"/>
    <lineage>
        <taxon>Bacteria</taxon>
        <taxon>Bacillati</taxon>
        <taxon>Actinomycetota</taxon>
        <taxon>Actinomycetes</taxon>
        <taxon>Propionibacteriales</taxon>
        <taxon>Nocardioidaceae</taxon>
        <taxon>Nocardioides</taxon>
    </lineage>
</organism>
<dbReference type="GO" id="GO:0003978">
    <property type="term" value="F:UDP-glucose 4-epimerase activity"/>
    <property type="evidence" value="ECO:0007669"/>
    <property type="project" value="UniProtKB-UniRule"/>
</dbReference>
<accession>A0A4U2YRW9</accession>
<comment type="similarity">
    <text evidence="4 10">Belongs to the NAD(P)-dependent epimerase/dehydratase family.</text>
</comment>
<comment type="pathway">
    <text evidence="3 10">Carbohydrate metabolism; galactose metabolism.</text>
</comment>
<dbReference type="InterPro" id="IPR001509">
    <property type="entry name" value="Epimerase_deHydtase"/>
</dbReference>
<name>A0A4U2YRW9_9ACTN</name>
<dbReference type="GO" id="GO:0005829">
    <property type="term" value="C:cytosol"/>
    <property type="evidence" value="ECO:0007669"/>
    <property type="project" value="TreeGrafter"/>
</dbReference>
<keyword evidence="10" id="KW-0119">Carbohydrate metabolism</keyword>
<evidence type="ECO:0000256" key="9">
    <source>
        <dbReference type="ARBA" id="ARBA00023235"/>
    </source>
</evidence>
<evidence type="ECO:0000259" key="11">
    <source>
        <dbReference type="Pfam" id="PF01370"/>
    </source>
</evidence>
<dbReference type="OrthoDB" id="9801785at2"/>
<keyword evidence="7 10" id="KW-0520">NAD</keyword>
<comment type="subunit">
    <text evidence="10">Homodimer.</text>
</comment>
<comment type="cofactor">
    <cofactor evidence="2 10">
        <name>NAD(+)</name>
        <dbReference type="ChEBI" id="CHEBI:57540"/>
    </cofactor>
</comment>
<dbReference type="PANTHER" id="PTHR43725:SF47">
    <property type="entry name" value="UDP-GLUCOSE 4-EPIMERASE"/>
    <property type="match status" value="1"/>
</dbReference>
<dbReference type="RefSeq" id="WP_137064159.1">
    <property type="nucleotide sequence ID" value="NZ_CP040748.1"/>
</dbReference>
<comment type="catalytic activity">
    <reaction evidence="1 10">
        <text>UDP-alpha-D-glucose = UDP-alpha-D-galactose</text>
        <dbReference type="Rhea" id="RHEA:22168"/>
        <dbReference type="ChEBI" id="CHEBI:58885"/>
        <dbReference type="ChEBI" id="CHEBI:66914"/>
        <dbReference type="EC" id="5.1.3.2"/>
    </reaction>
</comment>
<gene>
    <name evidence="12" type="primary">galE</name>
    <name evidence="12" type="ORF">FC770_00435</name>
</gene>
<dbReference type="Proteomes" id="UP000307808">
    <property type="component" value="Unassembled WGS sequence"/>
</dbReference>
<dbReference type="PANTHER" id="PTHR43725">
    <property type="entry name" value="UDP-GLUCOSE 4-EPIMERASE"/>
    <property type="match status" value="1"/>
</dbReference>
<sequence length="340" mass="37037">MKILVTGGAGYIGSHTVLTLLEQGHEVEVVDNFDNSSPESIRRVEQLTGRSVVLHEMDLREEERLTALFAEGGYDAVIHFAGLKAVGESVEKPTLYYGTNLESTLSLLRAMTASATRTIVFSSSATVYGDQAPVPNVETYEPLVATNPYGQTKVMIERILTDLAASDDAWRVGLLRYYNPVGAHPSGQIGEDPQGIPNNLTPFISQVAVGLREHLTVYGDDYDTPDGTGHRDYIHVMDLAEGHVAALDHLAATPGIGARAWNLGTGTSSSVLEVVAAFERASGVEIKRVVGPRRGGDLTYSYSDPSRAESELGWRATRTLDEMMADLWRWQSQNPRGYRG</sequence>
<dbReference type="EMBL" id="SZPY01000001">
    <property type="protein sequence ID" value="TKI63694.1"/>
    <property type="molecule type" value="Genomic_DNA"/>
</dbReference>
<dbReference type="NCBIfam" id="TIGR01179">
    <property type="entry name" value="galE"/>
    <property type="match status" value="1"/>
</dbReference>
<dbReference type="Gene3D" id="3.40.50.720">
    <property type="entry name" value="NAD(P)-binding Rossmann-like Domain"/>
    <property type="match status" value="1"/>
</dbReference>
<keyword evidence="9 10" id="KW-0413">Isomerase</keyword>
<evidence type="ECO:0000256" key="2">
    <source>
        <dbReference type="ARBA" id="ARBA00001911"/>
    </source>
</evidence>
<comment type="caution">
    <text evidence="12">The sequence shown here is derived from an EMBL/GenBank/DDBJ whole genome shotgun (WGS) entry which is preliminary data.</text>
</comment>
<dbReference type="GO" id="GO:0006012">
    <property type="term" value="P:galactose metabolic process"/>
    <property type="evidence" value="ECO:0007669"/>
    <property type="project" value="UniProtKB-UniPathway"/>
</dbReference>
<dbReference type="InterPro" id="IPR005886">
    <property type="entry name" value="UDP_G4E"/>
</dbReference>
<dbReference type="NCBIfam" id="NF007956">
    <property type="entry name" value="PRK10675.1"/>
    <property type="match status" value="1"/>
</dbReference>
<evidence type="ECO:0000256" key="4">
    <source>
        <dbReference type="ARBA" id="ARBA00007637"/>
    </source>
</evidence>
<evidence type="ECO:0000256" key="1">
    <source>
        <dbReference type="ARBA" id="ARBA00000083"/>
    </source>
</evidence>
<evidence type="ECO:0000313" key="12">
    <source>
        <dbReference type="EMBL" id="TKI63694.1"/>
    </source>
</evidence>
<evidence type="ECO:0000313" key="13">
    <source>
        <dbReference type="Proteomes" id="UP000307808"/>
    </source>
</evidence>
<reference evidence="12 13" key="1">
    <citation type="submission" date="2019-04" db="EMBL/GenBank/DDBJ databases">
        <authorList>
            <person name="Dong K."/>
        </authorList>
    </citation>
    <scope>NUCLEOTIDE SEQUENCE [LARGE SCALE GENOMIC DNA]</scope>
    <source>
        <strain evidence="13">dk3543</strain>
    </source>
</reference>
<dbReference type="AlphaFoldDB" id="A0A4U2YRW9"/>
<dbReference type="PRINTS" id="PR01713">
    <property type="entry name" value="NUCEPIMERASE"/>
</dbReference>
<dbReference type="EC" id="5.1.3.2" evidence="5 10"/>
<evidence type="ECO:0000256" key="5">
    <source>
        <dbReference type="ARBA" id="ARBA00013189"/>
    </source>
</evidence>
<evidence type="ECO:0000256" key="8">
    <source>
        <dbReference type="ARBA" id="ARBA00023144"/>
    </source>
</evidence>
<evidence type="ECO:0000256" key="10">
    <source>
        <dbReference type="RuleBase" id="RU366046"/>
    </source>
</evidence>
<evidence type="ECO:0000256" key="3">
    <source>
        <dbReference type="ARBA" id="ARBA00004947"/>
    </source>
</evidence>
<keyword evidence="8" id="KW-0299">Galactose metabolism</keyword>
<protein>
    <recommendedName>
        <fullName evidence="6 10">UDP-glucose 4-epimerase</fullName>
        <ecNumber evidence="5 10">5.1.3.2</ecNumber>
    </recommendedName>
</protein>
<dbReference type="SUPFAM" id="SSF51735">
    <property type="entry name" value="NAD(P)-binding Rossmann-fold domains"/>
    <property type="match status" value="1"/>
</dbReference>
<evidence type="ECO:0000256" key="7">
    <source>
        <dbReference type="ARBA" id="ARBA00023027"/>
    </source>
</evidence>
<evidence type="ECO:0000256" key="6">
    <source>
        <dbReference type="ARBA" id="ARBA00018569"/>
    </source>
</evidence>
<dbReference type="InterPro" id="IPR036291">
    <property type="entry name" value="NAD(P)-bd_dom_sf"/>
</dbReference>
<dbReference type="CDD" id="cd05247">
    <property type="entry name" value="UDP_G4E_1_SDR_e"/>
    <property type="match status" value="1"/>
</dbReference>